<gene>
    <name evidence="2" type="ORF">AVDCRST_MAG52-442</name>
</gene>
<feature type="compositionally biased region" description="Basic and acidic residues" evidence="1">
    <location>
        <begin position="1"/>
        <end position="10"/>
    </location>
</feature>
<proteinExistence type="predicted"/>
<feature type="non-terminal residue" evidence="2">
    <location>
        <position position="198"/>
    </location>
</feature>
<accession>A0A6J4HE62</accession>
<evidence type="ECO:0000313" key="2">
    <source>
        <dbReference type="EMBL" id="CAA9219078.1"/>
    </source>
</evidence>
<reference evidence="2" key="1">
    <citation type="submission" date="2020-02" db="EMBL/GenBank/DDBJ databases">
        <authorList>
            <person name="Meier V. D."/>
        </authorList>
    </citation>
    <scope>NUCLEOTIDE SEQUENCE</scope>
    <source>
        <strain evidence="2">AVDCRST_MAG52</strain>
    </source>
</reference>
<feature type="region of interest" description="Disordered" evidence="1">
    <location>
        <begin position="1"/>
        <end position="198"/>
    </location>
</feature>
<feature type="compositionally biased region" description="Basic residues" evidence="1">
    <location>
        <begin position="69"/>
        <end position="81"/>
    </location>
</feature>
<evidence type="ECO:0000256" key="1">
    <source>
        <dbReference type="SAM" id="MobiDB-lite"/>
    </source>
</evidence>
<feature type="non-terminal residue" evidence="2">
    <location>
        <position position="1"/>
    </location>
</feature>
<protein>
    <submittedName>
        <fullName evidence="2">Uncharacterized protein</fullName>
    </submittedName>
</protein>
<organism evidence="2">
    <name type="scientific">uncultured Blastococcus sp</name>
    <dbReference type="NCBI Taxonomy" id="217144"/>
    <lineage>
        <taxon>Bacteria</taxon>
        <taxon>Bacillati</taxon>
        <taxon>Actinomycetota</taxon>
        <taxon>Actinomycetes</taxon>
        <taxon>Geodermatophilales</taxon>
        <taxon>Geodermatophilaceae</taxon>
        <taxon>Blastococcus</taxon>
        <taxon>environmental samples</taxon>
    </lineage>
</organism>
<feature type="compositionally biased region" description="Low complexity" evidence="1">
    <location>
        <begin position="26"/>
        <end position="37"/>
    </location>
</feature>
<sequence length="198" mass="21309">GPVGRRDRVRPGAPRGAPGQDAVRQPGAGHALPAAAGVRRRRDGVRPAGGDRGHRRIAAVPAARGAGDRHRRGAVPRRRGHPVAQRVQRARGGGARRDEAGDVVPARGRDLLRRPVRRRVGRPVAAGHRRARRPLRRAAVGVRRRLGRAARGLRPGGVPGQEAGRPAADRADPPRGRGAVRRLRGVRGDRDRPRAHRL</sequence>
<feature type="compositionally biased region" description="Basic residues" evidence="1">
    <location>
        <begin position="114"/>
        <end position="148"/>
    </location>
</feature>
<dbReference type="EMBL" id="CADCTN010000030">
    <property type="protein sequence ID" value="CAA9219078.1"/>
    <property type="molecule type" value="Genomic_DNA"/>
</dbReference>
<dbReference type="AlphaFoldDB" id="A0A6J4HE62"/>
<name>A0A6J4HE62_9ACTN</name>